<organism evidence="2">
    <name type="scientific">hydrothermal vent metagenome</name>
    <dbReference type="NCBI Taxonomy" id="652676"/>
    <lineage>
        <taxon>unclassified sequences</taxon>
        <taxon>metagenomes</taxon>
        <taxon>ecological metagenomes</taxon>
    </lineage>
</organism>
<gene>
    <name evidence="2" type="ORF">MNBD_GAMMA10-1296</name>
</gene>
<name>A0A3B0XWF2_9ZZZZ</name>
<feature type="domain" description="Autotransporter" evidence="1">
    <location>
        <begin position="46"/>
        <end position="159"/>
    </location>
</feature>
<dbReference type="InterPro" id="IPR036709">
    <property type="entry name" value="Autotransporte_beta_dom_sf"/>
</dbReference>
<dbReference type="Pfam" id="PF03797">
    <property type="entry name" value="Autotransporter"/>
    <property type="match status" value="1"/>
</dbReference>
<dbReference type="SUPFAM" id="SSF103515">
    <property type="entry name" value="Autotransporter"/>
    <property type="match status" value="1"/>
</dbReference>
<dbReference type="Gene3D" id="2.40.128.130">
    <property type="entry name" value="Autotransporter beta-domain"/>
    <property type="match status" value="1"/>
</dbReference>
<proteinExistence type="predicted"/>
<dbReference type="AlphaFoldDB" id="A0A3B0XWF2"/>
<dbReference type="EMBL" id="UOFJ01000629">
    <property type="protein sequence ID" value="VAW71861.1"/>
    <property type="molecule type" value="Genomic_DNA"/>
</dbReference>
<reference evidence="2" key="1">
    <citation type="submission" date="2018-06" db="EMBL/GenBank/DDBJ databases">
        <authorList>
            <person name="Zhirakovskaya E."/>
        </authorList>
    </citation>
    <scope>NUCLEOTIDE SEQUENCE</scope>
</reference>
<protein>
    <recommendedName>
        <fullName evidence="1">Autotransporter domain-containing protein</fullName>
    </recommendedName>
</protein>
<sequence>MCLWEPGWLRLQCQFERRLRSLLYRERYIQHTGQHTGYYPGLCITLAYASADIDAFSESGAQGFNLSVAEQSIESTTSKIGIQINKSISTFFGVILPEFAASWTHEFQADGEEIIAAFTIDPSNAFSFTTDERDSDFFIFSLATSLVLSHGVMGYIQYEKVFDIVDYDVSTLDIGVRIAF</sequence>
<evidence type="ECO:0000313" key="2">
    <source>
        <dbReference type="EMBL" id="VAW71861.1"/>
    </source>
</evidence>
<evidence type="ECO:0000259" key="1">
    <source>
        <dbReference type="Pfam" id="PF03797"/>
    </source>
</evidence>
<accession>A0A3B0XWF2</accession>
<dbReference type="InterPro" id="IPR005546">
    <property type="entry name" value="Autotransporte_beta"/>
</dbReference>